<proteinExistence type="predicted"/>
<gene>
    <name evidence="2" type="ORF">EZS28_044039</name>
</gene>
<protein>
    <submittedName>
        <fullName evidence="2">Uncharacterized protein</fullName>
    </submittedName>
</protein>
<feature type="region of interest" description="Disordered" evidence="1">
    <location>
        <begin position="1"/>
        <end position="29"/>
    </location>
</feature>
<dbReference type="AlphaFoldDB" id="A0A5J4TPR4"/>
<dbReference type="Proteomes" id="UP000324800">
    <property type="component" value="Unassembled WGS sequence"/>
</dbReference>
<feature type="non-terminal residue" evidence="2">
    <location>
        <position position="29"/>
    </location>
</feature>
<dbReference type="EMBL" id="SNRW01026953">
    <property type="protein sequence ID" value="KAA6360434.1"/>
    <property type="molecule type" value="Genomic_DNA"/>
</dbReference>
<accession>A0A5J4TPR4</accession>
<comment type="caution">
    <text evidence="2">The sequence shown here is derived from an EMBL/GenBank/DDBJ whole genome shotgun (WGS) entry which is preliminary data.</text>
</comment>
<name>A0A5J4TPR4_9EUKA</name>
<feature type="compositionally biased region" description="Basic and acidic residues" evidence="1">
    <location>
        <begin position="15"/>
        <end position="29"/>
    </location>
</feature>
<evidence type="ECO:0000313" key="2">
    <source>
        <dbReference type="EMBL" id="KAA6360434.1"/>
    </source>
</evidence>
<organism evidence="2 3">
    <name type="scientific">Streblomastix strix</name>
    <dbReference type="NCBI Taxonomy" id="222440"/>
    <lineage>
        <taxon>Eukaryota</taxon>
        <taxon>Metamonada</taxon>
        <taxon>Preaxostyla</taxon>
        <taxon>Oxymonadida</taxon>
        <taxon>Streblomastigidae</taxon>
        <taxon>Streblomastix</taxon>
    </lineage>
</organism>
<evidence type="ECO:0000256" key="1">
    <source>
        <dbReference type="SAM" id="MobiDB-lite"/>
    </source>
</evidence>
<evidence type="ECO:0000313" key="3">
    <source>
        <dbReference type="Proteomes" id="UP000324800"/>
    </source>
</evidence>
<reference evidence="2 3" key="1">
    <citation type="submission" date="2019-03" db="EMBL/GenBank/DDBJ databases">
        <title>Single cell metagenomics reveals metabolic interactions within the superorganism composed of flagellate Streblomastix strix and complex community of Bacteroidetes bacteria on its surface.</title>
        <authorList>
            <person name="Treitli S.C."/>
            <person name="Kolisko M."/>
            <person name="Husnik F."/>
            <person name="Keeling P."/>
            <person name="Hampl V."/>
        </authorList>
    </citation>
    <scope>NUCLEOTIDE SEQUENCE [LARGE SCALE GENOMIC DNA]</scope>
    <source>
        <strain evidence="2">ST1C</strain>
    </source>
</reference>
<sequence>MEQFIDTVDSARTGFNRERTVNQRQEDTG</sequence>